<sequence length="86" mass="9695">MNHGTYFIFSIPTISIVAIGIYQVVDELRTKKFILERRAKMSADQPSAEFQSRRYSDAVPPGTLRNPETSTSDPNTEVLAQRAHKV</sequence>
<evidence type="ECO:0000256" key="1">
    <source>
        <dbReference type="SAM" id="MobiDB-lite"/>
    </source>
</evidence>
<comment type="caution">
    <text evidence="3">The sequence shown here is derived from an EMBL/GenBank/DDBJ whole genome shotgun (WGS) entry which is preliminary data.</text>
</comment>
<keyword evidence="2" id="KW-0812">Transmembrane</keyword>
<accession>A0A9X0QJN6</accession>
<evidence type="ECO:0000256" key="2">
    <source>
        <dbReference type="SAM" id="Phobius"/>
    </source>
</evidence>
<gene>
    <name evidence="3" type="ORF">HDF14_005360</name>
</gene>
<dbReference type="AlphaFoldDB" id="A0A9X0QJN6"/>
<proteinExistence type="predicted"/>
<dbReference type="RefSeq" id="WP_183981516.1">
    <property type="nucleotide sequence ID" value="NZ_JACHEB010000017.1"/>
</dbReference>
<reference evidence="3 4" key="1">
    <citation type="submission" date="2020-08" db="EMBL/GenBank/DDBJ databases">
        <title>Genomic Encyclopedia of Type Strains, Phase IV (KMG-V): Genome sequencing to study the core and pangenomes of soil and plant-associated prokaryotes.</title>
        <authorList>
            <person name="Whitman W."/>
        </authorList>
    </citation>
    <scope>NUCLEOTIDE SEQUENCE [LARGE SCALE GENOMIC DNA]</scope>
    <source>
        <strain evidence="3 4">X5P2</strain>
    </source>
</reference>
<feature type="region of interest" description="Disordered" evidence="1">
    <location>
        <begin position="42"/>
        <end position="86"/>
    </location>
</feature>
<evidence type="ECO:0000313" key="3">
    <source>
        <dbReference type="EMBL" id="MBB5331711.1"/>
    </source>
</evidence>
<name>A0A9X0QJN6_9BACT</name>
<keyword evidence="2" id="KW-0472">Membrane</keyword>
<evidence type="ECO:0000313" key="4">
    <source>
        <dbReference type="Proteomes" id="UP000535182"/>
    </source>
</evidence>
<keyword evidence="4" id="KW-1185">Reference proteome</keyword>
<dbReference type="EMBL" id="JACHEB010000017">
    <property type="protein sequence ID" value="MBB5331711.1"/>
    <property type="molecule type" value="Genomic_DNA"/>
</dbReference>
<feature type="compositionally biased region" description="Polar residues" evidence="1">
    <location>
        <begin position="66"/>
        <end position="75"/>
    </location>
</feature>
<keyword evidence="2" id="KW-1133">Transmembrane helix</keyword>
<feature type="transmembrane region" description="Helical" evidence="2">
    <location>
        <begin position="6"/>
        <end position="25"/>
    </location>
</feature>
<organism evidence="3 4">
    <name type="scientific">Tunturiibacter gelidiferens</name>
    <dbReference type="NCBI Taxonomy" id="3069689"/>
    <lineage>
        <taxon>Bacteria</taxon>
        <taxon>Pseudomonadati</taxon>
        <taxon>Acidobacteriota</taxon>
        <taxon>Terriglobia</taxon>
        <taxon>Terriglobales</taxon>
        <taxon>Acidobacteriaceae</taxon>
        <taxon>Tunturiibacter</taxon>
    </lineage>
</organism>
<protein>
    <submittedName>
        <fullName evidence="3">Uncharacterized protein</fullName>
    </submittedName>
</protein>
<dbReference type="Proteomes" id="UP000535182">
    <property type="component" value="Unassembled WGS sequence"/>
</dbReference>